<gene>
    <name evidence="6" type="ORF">PSAB_01450</name>
</gene>
<evidence type="ECO:0000256" key="3">
    <source>
        <dbReference type="ARBA" id="ARBA00023125"/>
    </source>
</evidence>
<keyword evidence="7" id="KW-1185">Reference proteome</keyword>
<sequence length="303" mass="33901">MELTYLRTFCEVIKSGSYTRAAEQLGYAQSSVTTQIAKLEEMYGAKLLERSGHGMAPTFAGKTLLGYARQMLALSEEAKAIISEGQAGELTVGSIETLAAYFLPDRLHRFRKQYPDIRLRVLPGSESDIIAGVRNKSSDFGLIFDKPYVSEDLQVLPLRQEELFIIVHPGHPLADFKSVQISMLAAEPLVLTEDTCTYRNHLLQEMRGLGIAPRVELEFGNLEGIKQAVKHEWGIAFLPGYTVLEELEREELKAIPVAAGGGQGFQIQLIYRKDRWLSASFKRFIEMMRGADDVKIEGSARQE</sequence>
<dbReference type="OrthoDB" id="9803735at2"/>
<dbReference type="Gene3D" id="3.40.190.290">
    <property type="match status" value="1"/>
</dbReference>
<dbReference type="Proteomes" id="UP000019772">
    <property type="component" value="Chromosome"/>
</dbReference>
<evidence type="ECO:0000313" key="7">
    <source>
        <dbReference type="Proteomes" id="UP000019772"/>
    </source>
</evidence>
<feature type="domain" description="HTH lysR-type" evidence="5">
    <location>
        <begin position="1"/>
        <end position="58"/>
    </location>
</feature>
<dbReference type="InterPro" id="IPR005119">
    <property type="entry name" value="LysR_subst-bd"/>
</dbReference>
<dbReference type="PANTHER" id="PTHR30126">
    <property type="entry name" value="HTH-TYPE TRANSCRIPTIONAL REGULATOR"/>
    <property type="match status" value="1"/>
</dbReference>
<evidence type="ECO:0000313" key="6">
    <source>
        <dbReference type="EMBL" id="AHV95228.1"/>
    </source>
</evidence>
<evidence type="ECO:0000256" key="2">
    <source>
        <dbReference type="ARBA" id="ARBA00023015"/>
    </source>
</evidence>
<dbReference type="SUPFAM" id="SSF53850">
    <property type="entry name" value="Periplasmic binding protein-like II"/>
    <property type="match status" value="1"/>
</dbReference>
<dbReference type="Pfam" id="PF00126">
    <property type="entry name" value="HTH_1"/>
    <property type="match status" value="1"/>
</dbReference>
<dbReference type="PRINTS" id="PR00039">
    <property type="entry name" value="HTHLYSR"/>
</dbReference>
<dbReference type="PANTHER" id="PTHR30126:SF40">
    <property type="entry name" value="HTH-TYPE TRANSCRIPTIONAL REGULATOR GLTR"/>
    <property type="match status" value="1"/>
</dbReference>
<evidence type="ECO:0000256" key="4">
    <source>
        <dbReference type="ARBA" id="ARBA00023163"/>
    </source>
</evidence>
<dbReference type="CDD" id="cd05466">
    <property type="entry name" value="PBP2_LTTR_substrate"/>
    <property type="match status" value="1"/>
</dbReference>
<dbReference type="GO" id="GO:0003700">
    <property type="term" value="F:DNA-binding transcription factor activity"/>
    <property type="evidence" value="ECO:0007669"/>
    <property type="project" value="InterPro"/>
</dbReference>
<dbReference type="FunFam" id="1.10.10.10:FF:000001">
    <property type="entry name" value="LysR family transcriptional regulator"/>
    <property type="match status" value="1"/>
</dbReference>
<reference evidence="6 7" key="1">
    <citation type="journal article" date="2014" name="PLoS Genet.">
        <title>Comparative Genomic Analysis of N2-Fixing and Non-N2-Fixing Paenibacillus spp.: Organization, Evolution and Expression of the Nitrogen Fixation Genes.</title>
        <authorList>
            <person name="Xie J.B."/>
            <person name="Du Z."/>
            <person name="Bai L."/>
            <person name="Tian C."/>
            <person name="Zhang Y."/>
            <person name="Xie J.Y."/>
            <person name="Wang T."/>
            <person name="Liu X."/>
            <person name="Chen X."/>
            <person name="Cheng Q."/>
            <person name="Chen S."/>
            <person name="Li J."/>
        </authorList>
    </citation>
    <scope>NUCLEOTIDE SEQUENCE [LARGE SCALE GENOMIC DNA]</scope>
    <source>
        <strain evidence="6 7">T27</strain>
    </source>
</reference>
<keyword evidence="4" id="KW-0804">Transcription</keyword>
<dbReference type="InterPro" id="IPR036388">
    <property type="entry name" value="WH-like_DNA-bd_sf"/>
</dbReference>
<dbReference type="PATRIC" id="fig|1268072.3.peg.306"/>
<dbReference type="KEGG" id="psab:PSAB_01450"/>
<comment type="similarity">
    <text evidence="1">Belongs to the LysR transcriptional regulatory family.</text>
</comment>
<dbReference type="SUPFAM" id="SSF46785">
    <property type="entry name" value="Winged helix' DNA-binding domain"/>
    <property type="match status" value="1"/>
</dbReference>
<dbReference type="AlphaFoldDB" id="X4ZS00"/>
<keyword evidence="3" id="KW-0238">DNA-binding</keyword>
<evidence type="ECO:0000259" key="5">
    <source>
        <dbReference type="PROSITE" id="PS50931"/>
    </source>
</evidence>
<dbReference type="GO" id="GO:0000976">
    <property type="term" value="F:transcription cis-regulatory region binding"/>
    <property type="evidence" value="ECO:0007669"/>
    <property type="project" value="TreeGrafter"/>
</dbReference>
<dbReference type="Gene3D" id="1.10.10.10">
    <property type="entry name" value="Winged helix-like DNA-binding domain superfamily/Winged helix DNA-binding domain"/>
    <property type="match status" value="1"/>
</dbReference>
<name>X4ZS00_9BACL</name>
<evidence type="ECO:0000256" key="1">
    <source>
        <dbReference type="ARBA" id="ARBA00009437"/>
    </source>
</evidence>
<protein>
    <submittedName>
        <fullName evidence="6">LysR family transcriptional regulator</fullName>
    </submittedName>
</protein>
<dbReference type="EMBL" id="CP004078">
    <property type="protein sequence ID" value="AHV95228.1"/>
    <property type="molecule type" value="Genomic_DNA"/>
</dbReference>
<organism evidence="6 7">
    <name type="scientific">Paenibacillus sabinae T27</name>
    <dbReference type="NCBI Taxonomy" id="1268072"/>
    <lineage>
        <taxon>Bacteria</taxon>
        <taxon>Bacillati</taxon>
        <taxon>Bacillota</taxon>
        <taxon>Bacilli</taxon>
        <taxon>Bacillales</taxon>
        <taxon>Paenibacillaceae</taxon>
        <taxon>Paenibacillus</taxon>
    </lineage>
</organism>
<dbReference type="Pfam" id="PF03466">
    <property type="entry name" value="LysR_substrate"/>
    <property type="match status" value="1"/>
</dbReference>
<keyword evidence="2" id="KW-0805">Transcription regulation</keyword>
<dbReference type="RefSeq" id="WP_025332828.1">
    <property type="nucleotide sequence ID" value="NZ_CP004078.1"/>
</dbReference>
<dbReference type="InterPro" id="IPR036390">
    <property type="entry name" value="WH_DNA-bd_sf"/>
</dbReference>
<proteinExistence type="inferred from homology"/>
<dbReference type="PROSITE" id="PS50931">
    <property type="entry name" value="HTH_LYSR"/>
    <property type="match status" value="1"/>
</dbReference>
<dbReference type="STRING" id="1268072.PSAB_01450"/>
<dbReference type="HOGENOM" id="CLU_039613_6_1_9"/>
<accession>X4ZS00</accession>
<dbReference type="eggNOG" id="COG0583">
    <property type="taxonomic scope" value="Bacteria"/>
</dbReference>
<dbReference type="InterPro" id="IPR000847">
    <property type="entry name" value="LysR_HTH_N"/>
</dbReference>